<dbReference type="Pfam" id="PF00072">
    <property type="entry name" value="Response_reg"/>
    <property type="match status" value="1"/>
</dbReference>
<evidence type="ECO:0000256" key="2">
    <source>
        <dbReference type="ARBA" id="ARBA00012438"/>
    </source>
</evidence>
<gene>
    <name evidence="16" type="ORF">HGP29_10105</name>
</gene>
<dbReference type="Pfam" id="PF02518">
    <property type="entry name" value="HATPase_c"/>
    <property type="match status" value="1"/>
</dbReference>
<dbReference type="Pfam" id="PF00512">
    <property type="entry name" value="HisKA"/>
    <property type="match status" value="1"/>
</dbReference>
<proteinExistence type="predicted"/>
<dbReference type="InterPro" id="IPR003661">
    <property type="entry name" value="HisK_dim/P_dom"/>
</dbReference>
<name>A0A7X8SJS7_9BACT</name>
<dbReference type="InterPro" id="IPR018060">
    <property type="entry name" value="HTH_AraC"/>
</dbReference>
<dbReference type="InterPro" id="IPR013783">
    <property type="entry name" value="Ig-like_fold"/>
</dbReference>
<feature type="domain" description="Histidine kinase" evidence="14">
    <location>
        <begin position="833"/>
        <end position="1049"/>
    </location>
</feature>
<dbReference type="Gene3D" id="2.130.10.10">
    <property type="entry name" value="YVTN repeat-like/Quinoprotein amine dehydrogenase"/>
    <property type="match status" value="2"/>
</dbReference>
<dbReference type="EMBL" id="JABAIL010000003">
    <property type="protein sequence ID" value="NLR91560.1"/>
    <property type="molecule type" value="Genomic_DNA"/>
</dbReference>
<evidence type="ECO:0000313" key="17">
    <source>
        <dbReference type="Proteomes" id="UP000585050"/>
    </source>
</evidence>
<evidence type="ECO:0000256" key="7">
    <source>
        <dbReference type="ARBA" id="ARBA00022840"/>
    </source>
</evidence>
<reference evidence="16 17" key="1">
    <citation type="submission" date="2020-04" db="EMBL/GenBank/DDBJ databases">
        <title>Flammeovirga sp. SR4, a novel species isolated from seawater.</title>
        <authorList>
            <person name="Wang X."/>
        </authorList>
    </citation>
    <scope>NUCLEOTIDE SEQUENCE [LARGE SCALE GENOMIC DNA]</scope>
    <source>
        <strain evidence="16 17">SR4</strain>
    </source>
</reference>
<evidence type="ECO:0000259" key="13">
    <source>
        <dbReference type="PROSITE" id="PS01124"/>
    </source>
</evidence>
<dbReference type="RefSeq" id="WP_168882278.1">
    <property type="nucleotide sequence ID" value="NZ_JABAIL010000003.1"/>
</dbReference>
<dbReference type="Proteomes" id="UP000585050">
    <property type="component" value="Unassembled WGS sequence"/>
</dbReference>
<dbReference type="Gene3D" id="3.30.565.10">
    <property type="entry name" value="Histidine kinase-like ATPase, C-terminal domain"/>
    <property type="match status" value="1"/>
</dbReference>
<dbReference type="InterPro" id="IPR011006">
    <property type="entry name" value="CheY-like_superfamily"/>
</dbReference>
<dbReference type="InterPro" id="IPR005467">
    <property type="entry name" value="His_kinase_dom"/>
</dbReference>
<keyword evidence="6" id="KW-0418">Kinase</keyword>
<dbReference type="SMART" id="SM00342">
    <property type="entry name" value="HTH_ARAC"/>
    <property type="match status" value="1"/>
</dbReference>
<evidence type="ECO:0000256" key="9">
    <source>
        <dbReference type="ARBA" id="ARBA00023015"/>
    </source>
</evidence>
<dbReference type="GO" id="GO:0043565">
    <property type="term" value="F:sequence-specific DNA binding"/>
    <property type="evidence" value="ECO:0007669"/>
    <property type="project" value="InterPro"/>
</dbReference>
<dbReference type="InterPro" id="IPR011123">
    <property type="entry name" value="Y_Y_Y"/>
</dbReference>
<evidence type="ECO:0000256" key="5">
    <source>
        <dbReference type="ARBA" id="ARBA00022741"/>
    </source>
</evidence>
<dbReference type="CDD" id="cd00082">
    <property type="entry name" value="HisKA"/>
    <property type="match status" value="1"/>
</dbReference>
<keyword evidence="12" id="KW-1133">Transmembrane helix</keyword>
<evidence type="ECO:0000256" key="6">
    <source>
        <dbReference type="ARBA" id="ARBA00022777"/>
    </source>
</evidence>
<feature type="domain" description="Response regulatory" evidence="15">
    <location>
        <begin position="1095"/>
        <end position="1210"/>
    </location>
</feature>
<dbReference type="GO" id="GO:0003700">
    <property type="term" value="F:DNA-binding transcription factor activity"/>
    <property type="evidence" value="ECO:0007669"/>
    <property type="project" value="InterPro"/>
</dbReference>
<keyword evidence="3 11" id="KW-0597">Phosphoprotein</keyword>
<keyword evidence="12" id="KW-0812">Transmembrane</keyword>
<dbReference type="Gene3D" id="2.60.40.10">
    <property type="entry name" value="Immunoglobulins"/>
    <property type="match status" value="1"/>
</dbReference>
<evidence type="ECO:0000256" key="10">
    <source>
        <dbReference type="ARBA" id="ARBA00023163"/>
    </source>
</evidence>
<evidence type="ECO:0000256" key="8">
    <source>
        <dbReference type="ARBA" id="ARBA00023012"/>
    </source>
</evidence>
<dbReference type="SMART" id="SM00387">
    <property type="entry name" value="HATPase_c"/>
    <property type="match status" value="1"/>
</dbReference>
<dbReference type="Gene3D" id="3.40.50.2300">
    <property type="match status" value="1"/>
</dbReference>
<dbReference type="Gene3D" id="1.10.10.60">
    <property type="entry name" value="Homeodomain-like"/>
    <property type="match status" value="1"/>
</dbReference>
<dbReference type="InterPro" id="IPR015943">
    <property type="entry name" value="WD40/YVTN_repeat-like_dom_sf"/>
</dbReference>
<dbReference type="PRINTS" id="PR00344">
    <property type="entry name" value="BCTRLSENSOR"/>
</dbReference>
<evidence type="ECO:0000256" key="4">
    <source>
        <dbReference type="ARBA" id="ARBA00022679"/>
    </source>
</evidence>
<dbReference type="InterPro" id="IPR036097">
    <property type="entry name" value="HisK_dim/P_sf"/>
</dbReference>
<dbReference type="EC" id="2.7.13.3" evidence="2"/>
<dbReference type="SMART" id="SM00448">
    <property type="entry name" value="REC"/>
    <property type="match status" value="1"/>
</dbReference>
<dbReference type="PROSITE" id="PS50110">
    <property type="entry name" value="RESPONSE_REGULATORY"/>
    <property type="match status" value="1"/>
</dbReference>
<dbReference type="FunFam" id="3.30.565.10:FF:000037">
    <property type="entry name" value="Hybrid sensor histidine kinase/response regulator"/>
    <property type="match status" value="1"/>
</dbReference>
<evidence type="ECO:0000256" key="3">
    <source>
        <dbReference type="ARBA" id="ARBA00022553"/>
    </source>
</evidence>
<comment type="catalytic activity">
    <reaction evidence="1">
        <text>ATP + protein L-histidine = ADP + protein N-phospho-L-histidine.</text>
        <dbReference type="EC" id="2.7.13.3"/>
    </reaction>
</comment>
<dbReference type="PANTHER" id="PTHR43547">
    <property type="entry name" value="TWO-COMPONENT HISTIDINE KINASE"/>
    <property type="match status" value="1"/>
</dbReference>
<keyword evidence="12" id="KW-0472">Membrane</keyword>
<dbReference type="PROSITE" id="PS50109">
    <property type="entry name" value="HIS_KIN"/>
    <property type="match status" value="1"/>
</dbReference>
<dbReference type="SUPFAM" id="SSF63829">
    <property type="entry name" value="Calcium-dependent phosphotriesterase"/>
    <property type="match status" value="3"/>
</dbReference>
<keyword evidence="7" id="KW-0067">ATP-binding</keyword>
<dbReference type="GO" id="GO:0005524">
    <property type="term" value="F:ATP binding"/>
    <property type="evidence" value="ECO:0007669"/>
    <property type="project" value="UniProtKB-KW"/>
</dbReference>
<evidence type="ECO:0000259" key="15">
    <source>
        <dbReference type="PROSITE" id="PS50110"/>
    </source>
</evidence>
<evidence type="ECO:0000256" key="1">
    <source>
        <dbReference type="ARBA" id="ARBA00000085"/>
    </source>
</evidence>
<keyword evidence="5" id="KW-0547">Nucleotide-binding</keyword>
<dbReference type="InterPro" id="IPR009057">
    <property type="entry name" value="Homeodomain-like_sf"/>
</dbReference>
<comment type="caution">
    <text evidence="16">The sequence shown here is derived from an EMBL/GenBank/DDBJ whole genome shotgun (WGS) entry which is preliminary data.</text>
</comment>
<dbReference type="SUPFAM" id="SSF55874">
    <property type="entry name" value="ATPase domain of HSP90 chaperone/DNA topoisomerase II/histidine kinase"/>
    <property type="match status" value="1"/>
</dbReference>
<keyword evidence="10" id="KW-0804">Transcription</keyword>
<evidence type="ECO:0000313" key="16">
    <source>
        <dbReference type="EMBL" id="NLR91560.1"/>
    </source>
</evidence>
<dbReference type="InterPro" id="IPR001789">
    <property type="entry name" value="Sig_transdc_resp-reg_receiver"/>
</dbReference>
<accession>A0A7X8SJS7</accession>
<dbReference type="CDD" id="cd17574">
    <property type="entry name" value="REC_OmpR"/>
    <property type="match status" value="1"/>
</dbReference>
<keyword evidence="9" id="KW-0805">Transcription regulation</keyword>
<keyword evidence="8" id="KW-0902">Two-component regulatory system</keyword>
<dbReference type="Gene3D" id="1.10.287.130">
    <property type="match status" value="1"/>
</dbReference>
<dbReference type="SUPFAM" id="SSF46689">
    <property type="entry name" value="Homeodomain-like"/>
    <property type="match status" value="1"/>
</dbReference>
<dbReference type="InterPro" id="IPR003594">
    <property type="entry name" value="HATPase_dom"/>
</dbReference>
<protein>
    <recommendedName>
        <fullName evidence="2">histidine kinase</fullName>
        <ecNumber evidence="2">2.7.13.3</ecNumber>
    </recommendedName>
</protein>
<keyword evidence="17" id="KW-1185">Reference proteome</keyword>
<dbReference type="GO" id="GO:0000155">
    <property type="term" value="F:phosphorelay sensor kinase activity"/>
    <property type="evidence" value="ECO:0007669"/>
    <property type="project" value="InterPro"/>
</dbReference>
<evidence type="ECO:0000259" key="14">
    <source>
        <dbReference type="PROSITE" id="PS50109"/>
    </source>
</evidence>
<feature type="domain" description="HTH araC/xylS-type" evidence="13">
    <location>
        <begin position="1242"/>
        <end position="1341"/>
    </location>
</feature>
<organism evidence="16 17">
    <name type="scientific">Flammeovirga agarivorans</name>
    <dbReference type="NCBI Taxonomy" id="2726742"/>
    <lineage>
        <taxon>Bacteria</taxon>
        <taxon>Pseudomonadati</taxon>
        <taxon>Bacteroidota</taxon>
        <taxon>Cytophagia</taxon>
        <taxon>Cytophagales</taxon>
        <taxon>Flammeovirgaceae</taxon>
        <taxon>Flammeovirga</taxon>
    </lineage>
</organism>
<keyword evidence="4" id="KW-0808">Transferase</keyword>
<dbReference type="InterPro" id="IPR036890">
    <property type="entry name" value="HATPase_C_sf"/>
</dbReference>
<dbReference type="SUPFAM" id="SSF47384">
    <property type="entry name" value="Homodimeric domain of signal transducing histidine kinase"/>
    <property type="match status" value="1"/>
</dbReference>
<dbReference type="PANTHER" id="PTHR43547:SF2">
    <property type="entry name" value="HYBRID SIGNAL TRANSDUCTION HISTIDINE KINASE C"/>
    <property type="match status" value="1"/>
</dbReference>
<sequence>MMITSLAAFGNDRSINISNHLTYNEGLSHFGVTSLEVDHQGFVWIGTFKGLNLYDGYEFKTFFKEDFPALGSNRITTLFKDSKNNIIIGTEKGITLYRYEEDRFESLYELEETKNTPINDIEETENYIICNTILGDLLMFNKTTYALEKKVHPLKIENKNYKTFKISHFVDDQILLATNRGLIQFDPFTGRKIYILGGQLEYCVDVTFDGNKQIYALSYFDLYVFNYNKEGKSISFVSKVLDNQKFSKLKLSDEGELWLMKNNNKVALIPSPSYVKNIGQSIVFHTFRDDFTRLSSIALTNKGGWIGSFNQGFFQFFNEQPTFKYSALKEKYSENRSSQVLNILPFGPDKVYITLNANENKVVDLRTQQIINLEHPKVNNQRISRVTRDQFGAIWGGSRRKGIFRMKNLSSDWKQVKNIPEIIDEGARAFTTDRHGNIWLAGLDRLYRIQLDTQGEIKNIDFVEDLGDISYDINLLVNMLYADPKDDVLWICTNGKGLIRFKYRNDQSLSDGGEVTEIRDKDNKISIYENSVTCIRRTLNDELWIGVLEKGLIKINESNGLFSFDQITEKDGLDDNDVMSIEFDKGNRLWVATNRGINQVDPRTKKIINFTTNEGIVPASFEVTSTKLSNDRMVFGGNNGLCYFDPYAVKYHSEQPQLLFGDLRVHNAKVNITANDEEGVLKKRLNETAKIKLNHDQNSLGIELISLHFRNANTHNLRYRLLPKETTWRVTSSKDKIATYNLLPAGEYTFEAQASNANNEWSAVKSLKIQIREPWWNTTFAKIFYVFVFLLVLSIGIGILLRFKSLRYKLKLEHLESSRLKELDAARLKLFMNISHEFRTPLTLINGPINVLRNMFENNKDAYEHIDLIQRQSKKMLQLVNQVHEVRKADQNLLKLKIAAFDFTHLITDVKKDFEQLAINSNKKLNLVGETNQLTIRADKGKLEMVINNLLNNAFKFTKESDEITISYSFSGEDLCFSIEDTGFGISKEDQKHVFKRFYQSDEKEVYSVGSGIGLELSKMIIDLHKGKIQVSSEIGKGTKFEITLPVGVVEENAPSQLRLEEVLQEEDHDQKQRIVNENMDLSFITKDGRNKDSLIYYAEDNVDLRSFVSNVLSQHYRVKTFNNGAECIKALEEEWPSLIISDILMPEMNGLEMCRQIKDDLQTSHLPVVLLTSKSSSDEKIEGMSVGADAYLTKPFEMKQLVATIQNILNNRSKIQERLKSEVPLPISKQKISDSDQQFLDGLSKLLQDNLSNENIDLEEFSRELMMSRSQFFRKIKALTDSTPQDIIRSFKLKKAAEFLLDKKNTVNDVVILTGFKNRTHFSKLFKEQYGVTPGKYSASVDTMNKG</sequence>
<dbReference type="InterPro" id="IPR004358">
    <property type="entry name" value="Sig_transdc_His_kin-like_C"/>
</dbReference>
<feature type="transmembrane region" description="Helical" evidence="12">
    <location>
        <begin position="783"/>
        <end position="803"/>
    </location>
</feature>
<dbReference type="SUPFAM" id="SSF52172">
    <property type="entry name" value="CheY-like"/>
    <property type="match status" value="1"/>
</dbReference>
<dbReference type="Pfam" id="PF07495">
    <property type="entry name" value="Y_Y_Y"/>
    <property type="match status" value="1"/>
</dbReference>
<evidence type="ECO:0000256" key="11">
    <source>
        <dbReference type="PROSITE-ProRule" id="PRU00169"/>
    </source>
</evidence>
<feature type="modified residue" description="4-aspartylphosphate" evidence="11">
    <location>
        <position position="1143"/>
    </location>
</feature>
<evidence type="ECO:0000256" key="12">
    <source>
        <dbReference type="SAM" id="Phobius"/>
    </source>
</evidence>
<dbReference type="Pfam" id="PF12833">
    <property type="entry name" value="HTH_18"/>
    <property type="match status" value="1"/>
</dbReference>
<dbReference type="SMART" id="SM00388">
    <property type="entry name" value="HisKA"/>
    <property type="match status" value="1"/>
</dbReference>
<dbReference type="PROSITE" id="PS01124">
    <property type="entry name" value="HTH_ARAC_FAMILY_2"/>
    <property type="match status" value="1"/>
</dbReference>